<accession>A0ABQ6N1F1</accession>
<evidence type="ECO:0000256" key="1">
    <source>
        <dbReference type="SAM" id="MobiDB-lite"/>
    </source>
</evidence>
<dbReference type="PANTHER" id="PTHR19308:SF14">
    <property type="entry name" value="START DOMAIN-CONTAINING PROTEIN"/>
    <property type="match status" value="1"/>
</dbReference>
<name>A0ABQ6N1F1_9STRA</name>
<sequence length="1647" mass="181381">MDPPPPPLSDAPPLFRTVTPQAPFWDPALPVTTSEALLSSFRQQEGPSSLTKSATLRIHLSPSSLSYLLQTGLGLLYSGRLPPTPSGPLVPPPLGALVLQRTLGTGLTRLKTKHELATSLSVGNGAESESAVIVFGPPDTGKPPPERAVFGSFELAPRPHGSTSLTMTAKGHATPGHYDQAHLLLDDLLGLLPILFGLTERAAEIDAAELEELAAYFRTSPLPPTPAENVTIESACADADKPWRRIPGTVLSPVALFQFVSAKDLPWGKAVADIDASPEMILAFLWNFMSYERVKIHRSEGAKLRLGVPVPGSHTTFQAIGAQLGPTIDDRIAAVRFTWRKEGSGYLATVTPAAQEHSGGSSEIQNRFMAAVEAERIATKAVMADFNGLYRITRRAANVSRVTLVGTGNPKGKIPKFVLDRTVVWSLNMLVTLHDKHERNGKEVDAELRANFPRPPALEQLGEDARKIFDVCTAMEGELTEWTPLKSPSPYVKMSSKLSPRTQEQRSLALGRAEAILDCSAEEACAWWFPYDGREASRAQRERGNKAGFIVRENTAHDHLFASINTLPFPLTDREVVGRVVAAVDAAGNALIACESTADVVDYGANFKTVPCYAKALARFERINDSQCKVVQINFFEPGGNIPAWILNANVGDILLNTVKVRDVFQRDDEVDELERDELAGIIELEQQVYDDEEEQCIADVQNKLGGLKEEDLKELDSPDHLVQMSVAFKEGGSTGILRGSTIIDASIAHCAAFEVSKMSRENVRAGILGNVERSFSKINNHQNIFQTVTDFNIPRLIPRELLSRIIWRWEDGRSELVSVLDDVTLDNYPEREEYLRMTCSSKMEYKRMENVGGFPQTRVTMTSQTDVGGVIPKWVQTRQGVGVLMYLSRMRKLFDKSLEIDAASNLRLMTMIQNHVEPYAEEEEAILRDGVAHFSKFDALKSKELKMASLTTKAKMALEDGDRHAWGWATTTVKASPERVLAFLWDAFSRANTYADTLESTELEAPNDHHRLAYARKAIPSPFREREVLSKMLWLRRGDGSYVYVTAPGSSDQKPVGSDFVRGTVNSAAKLTPAADGCTKLEYMLKADPGGHIPAWIVNAGMVRQMQYATDIKDYFQSLRGLEMWGGGDGEAVGEVLVTKTDAEMKHGKGETRVEARVRAMMEKHKGLKELGEKHEWIKALLAKVVANKLRPAGDSKAKLCNMSVKQANIIGGALASCIAANLTAPAAVDEWILRYPAMRELEREYMLIVLSGIAPGIHAKRVADGNEQAEHAAISPDMELTCTRCFELVCESIPGSVLQLATLIQEASKDGEISMVALGSIIMSACTTGFTAATISFDFDVGPQRRRDEPDFYGYIPDSAGRRTAIFFCMIMNGALLLLLRSLSTALLLIVDGRLVLYYYLGDHVSYLAYKIARRDLYHWLPLEGAAMIAESVFDRIAIKAITDFTGVVQFRGAGEMGGAGWVFSQVTALVASLVATHIYLSGDGVGAGGDEIRESVVWTIAGALSGSQVLFFACFLLLMKPAYRSTFFSTQTGYAWVQSYFVSGQTDEVKKNIHEFNKKQWQSIRPDVKAWTLENWDRWEDEKPAWFNDAWKMSVDDDMIPPASLRKMNGGERRRSSLGELLGGSARRRSSAGNTVVPVNNSYR</sequence>
<dbReference type="InterPro" id="IPR023393">
    <property type="entry name" value="START-like_dom_sf"/>
</dbReference>
<dbReference type="Pfam" id="PF01852">
    <property type="entry name" value="START"/>
    <property type="match status" value="1"/>
</dbReference>
<dbReference type="Proteomes" id="UP001165060">
    <property type="component" value="Unassembled WGS sequence"/>
</dbReference>
<comment type="caution">
    <text evidence="4">The sequence shown here is derived from an EMBL/GenBank/DDBJ whole genome shotgun (WGS) entry which is preliminary data.</text>
</comment>
<evidence type="ECO:0000256" key="2">
    <source>
        <dbReference type="SAM" id="Phobius"/>
    </source>
</evidence>
<protein>
    <recommendedName>
        <fullName evidence="3">START domain-containing protein</fullName>
    </recommendedName>
</protein>
<dbReference type="Gene3D" id="3.30.530.20">
    <property type="match status" value="4"/>
</dbReference>
<feature type="transmembrane region" description="Helical" evidence="2">
    <location>
        <begin position="1462"/>
        <end position="1483"/>
    </location>
</feature>
<evidence type="ECO:0000259" key="3">
    <source>
        <dbReference type="Pfam" id="PF01852"/>
    </source>
</evidence>
<dbReference type="EMBL" id="BRYB01003474">
    <property type="protein sequence ID" value="GMI37358.1"/>
    <property type="molecule type" value="Genomic_DNA"/>
</dbReference>
<keyword evidence="5" id="KW-1185">Reference proteome</keyword>
<reference evidence="4 5" key="1">
    <citation type="journal article" date="2023" name="Commun. Biol.">
        <title>Genome analysis of Parmales, the sister group of diatoms, reveals the evolutionary specialization of diatoms from phago-mixotrophs to photoautotrophs.</title>
        <authorList>
            <person name="Ban H."/>
            <person name="Sato S."/>
            <person name="Yoshikawa S."/>
            <person name="Yamada K."/>
            <person name="Nakamura Y."/>
            <person name="Ichinomiya M."/>
            <person name="Sato N."/>
            <person name="Blanc-Mathieu R."/>
            <person name="Endo H."/>
            <person name="Kuwata A."/>
            <person name="Ogata H."/>
        </authorList>
    </citation>
    <scope>NUCLEOTIDE SEQUENCE [LARGE SCALE GENOMIC DNA]</scope>
</reference>
<dbReference type="InterPro" id="IPR002913">
    <property type="entry name" value="START_lipid-bd_dom"/>
</dbReference>
<keyword evidence="2" id="KW-1133">Transmembrane helix</keyword>
<feature type="compositionally biased region" description="Polar residues" evidence="1">
    <location>
        <begin position="1634"/>
        <end position="1647"/>
    </location>
</feature>
<organism evidence="4 5">
    <name type="scientific">Tetraparma gracilis</name>
    <dbReference type="NCBI Taxonomy" id="2962635"/>
    <lineage>
        <taxon>Eukaryota</taxon>
        <taxon>Sar</taxon>
        <taxon>Stramenopiles</taxon>
        <taxon>Ochrophyta</taxon>
        <taxon>Bolidophyceae</taxon>
        <taxon>Parmales</taxon>
        <taxon>Triparmaceae</taxon>
        <taxon>Tetraparma</taxon>
    </lineage>
</organism>
<feature type="domain" description="START" evidence="3">
    <location>
        <begin position="1014"/>
        <end position="1101"/>
    </location>
</feature>
<feature type="transmembrane region" description="Helical" evidence="2">
    <location>
        <begin position="1503"/>
        <end position="1522"/>
    </location>
</feature>
<dbReference type="InterPro" id="IPR051213">
    <property type="entry name" value="START_lipid_transfer"/>
</dbReference>
<proteinExistence type="predicted"/>
<keyword evidence="2" id="KW-0472">Membrane</keyword>
<feature type="transmembrane region" description="Helical" evidence="2">
    <location>
        <begin position="1367"/>
        <end position="1393"/>
    </location>
</feature>
<dbReference type="CDD" id="cd00177">
    <property type="entry name" value="START"/>
    <property type="match status" value="1"/>
</dbReference>
<evidence type="ECO:0000313" key="5">
    <source>
        <dbReference type="Proteomes" id="UP001165060"/>
    </source>
</evidence>
<dbReference type="PANTHER" id="PTHR19308">
    <property type="entry name" value="PHOSPHATIDYLCHOLINE TRANSFER PROTEIN"/>
    <property type="match status" value="1"/>
</dbReference>
<dbReference type="SUPFAM" id="SSF55961">
    <property type="entry name" value="Bet v1-like"/>
    <property type="match status" value="3"/>
</dbReference>
<evidence type="ECO:0000313" key="4">
    <source>
        <dbReference type="EMBL" id="GMI37358.1"/>
    </source>
</evidence>
<keyword evidence="2" id="KW-0812">Transmembrane</keyword>
<feature type="region of interest" description="Disordered" evidence="1">
    <location>
        <begin position="1627"/>
        <end position="1647"/>
    </location>
</feature>
<gene>
    <name evidence="4" type="ORF">TeGR_g5104</name>
</gene>